<dbReference type="eggNOG" id="COG3250">
    <property type="taxonomic scope" value="Bacteria"/>
</dbReference>
<name>F0SZY7_SYNGF</name>
<gene>
    <name evidence="4" type="ordered locus">Sgly_0636</name>
</gene>
<dbReference type="GO" id="GO:0005975">
    <property type="term" value="P:carbohydrate metabolic process"/>
    <property type="evidence" value="ECO:0007669"/>
    <property type="project" value="InterPro"/>
</dbReference>
<keyword evidence="2" id="KW-1133">Transmembrane helix</keyword>
<evidence type="ECO:0000256" key="2">
    <source>
        <dbReference type="SAM" id="Phobius"/>
    </source>
</evidence>
<dbReference type="Gene3D" id="3.20.20.80">
    <property type="entry name" value="Glycosidases"/>
    <property type="match status" value="1"/>
</dbReference>
<feature type="transmembrane region" description="Helical" evidence="2">
    <location>
        <begin position="675"/>
        <end position="696"/>
    </location>
</feature>
<dbReference type="PANTHER" id="PTHR42732:SF1">
    <property type="entry name" value="BETA-MANNOSIDASE"/>
    <property type="match status" value="1"/>
</dbReference>
<dbReference type="PANTHER" id="PTHR42732">
    <property type="entry name" value="BETA-GALACTOSIDASE"/>
    <property type="match status" value="1"/>
</dbReference>
<keyword evidence="2" id="KW-0472">Membrane</keyword>
<dbReference type="AlphaFoldDB" id="F0SZY7"/>
<dbReference type="GO" id="GO:0004553">
    <property type="term" value="F:hydrolase activity, hydrolyzing O-glycosyl compounds"/>
    <property type="evidence" value="ECO:0007669"/>
    <property type="project" value="InterPro"/>
</dbReference>
<reference evidence="5" key="2">
    <citation type="submission" date="2011-02" db="EMBL/GenBank/DDBJ databases">
        <title>The complete genome of Syntrophobotulus glycolicus DSM 8271.</title>
        <authorList>
            <person name="Lucas S."/>
            <person name="Copeland A."/>
            <person name="Lapidus A."/>
            <person name="Bruce D."/>
            <person name="Goodwin L."/>
            <person name="Pitluck S."/>
            <person name="Kyrpides N."/>
            <person name="Mavromatis K."/>
            <person name="Pagani I."/>
            <person name="Ivanova N."/>
            <person name="Mikhailova N."/>
            <person name="Chertkov O."/>
            <person name="Held B."/>
            <person name="Detter J.C."/>
            <person name="Tapia R."/>
            <person name="Han C."/>
            <person name="Land M."/>
            <person name="Hauser L."/>
            <person name="Markowitz V."/>
            <person name="Cheng J.-F."/>
            <person name="Hugenholtz P."/>
            <person name="Woyke T."/>
            <person name="Wu D."/>
            <person name="Spring S."/>
            <person name="Schroeder M."/>
            <person name="Brambilla E."/>
            <person name="Klenk H.-P."/>
            <person name="Eisen J.A."/>
        </authorList>
    </citation>
    <scope>NUCLEOTIDE SEQUENCE [LARGE SCALE GENOMIC DNA]</scope>
    <source>
        <strain evidence="5">DSM 8271 / FlGlyR</strain>
    </source>
</reference>
<evidence type="ECO:0000313" key="4">
    <source>
        <dbReference type="EMBL" id="ADY54998.1"/>
    </source>
</evidence>
<dbReference type="SUPFAM" id="SSF49303">
    <property type="entry name" value="beta-Galactosidase/glucuronidase domain"/>
    <property type="match status" value="1"/>
</dbReference>
<dbReference type="Gene3D" id="2.60.40.10">
    <property type="entry name" value="Immunoglobulins"/>
    <property type="match status" value="1"/>
</dbReference>
<feature type="transmembrane region" description="Helical" evidence="2">
    <location>
        <begin position="533"/>
        <end position="557"/>
    </location>
</feature>
<dbReference type="Gene3D" id="2.60.120.260">
    <property type="entry name" value="Galactose-binding domain-like"/>
    <property type="match status" value="1"/>
</dbReference>
<dbReference type="Proteomes" id="UP000007488">
    <property type="component" value="Chromosome"/>
</dbReference>
<evidence type="ECO:0000259" key="3">
    <source>
        <dbReference type="Pfam" id="PF00703"/>
    </source>
</evidence>
<proteinExistence type="inferred from homology"/>
<dbReference type="InterPro" id="IPR013783">
    <property type="entry name" value="Ig-like_fold"/>
</dbReference>
<protein>
    <submittedName>
        <fullName evidence="4">Beta-galactosidase/beta-glucuronidase-like protein</fullName>
    </submittedName>
</protein>
<dbReference type="InterPro" id="IPR017853">
    <property type="entry name" value="GH"/>
</dbReference>
<reference evidence="4 5" key="1">
    <citation type="journal article" date="2011" name="Stand. Genomic Sci.">
        <title>Complete genome sequence of Syntrophobotulus glycolicus type strain (FlGlyR).</title>
        <authorList>
            <person name="Han C."/>
            <person name="Mwirichia R."/>
            <person name="Chertkov O."/>
            <person name="Held B."/>
            <person name="Lapidus A."/>
            <person name="Nolan M."/>
            <person name="Lucas S."/>
            <person name="Hammon N."/>
            <person name="Deshpande S."/>
            <person name="Cheng J.F."/>
            <person name="Tapia R."/>
            <person name="Goodwin L."/>
            <person name="Pitluck S."/>
            <person name="Huntemann M."/>
            <person name="Liolios K."/>
            <person name="Ivanova N."/>
            <person name="Pagani I."/>
            <person name="Mavromatis K."/>
            <person name="Ovchinikova G."/>
            <person name="Pati A."/>
            <person name="Chen A."/>
            <person name="Palaniappan K."/>
            <person name="Land M."/>
            <person name="Hauser L."/>
            <person name="Brambilla E.M."/>
            <person name="Rohde M."/>
            <person name="Spring S."/>
            <person name="Sikorski J."/>
            <person name="Goker M."/>
            <person name="Woyke T."/>
            <person name="Bristow J."/>
            <person name="Eisen J.A."/>
            <person name="Markowitz V."/>
            <person name="Hugenholtz P."/>
            <person name="Kyrpides N.C."/>
            <person name="Klenk H.P."/>
            <person name="Detter J.C."/>
        </authorList>
    </citation>
    <scope>NUCLEOTIDE SEQUENCE [LARGE SCALE GENOMIC DNA]</scope>
    <source>
        <strain evidence="5">DSM 8271 / FlGlyR</strain>
    </source>
</reference>
<sequence>MFKRLVLIIISLFALSLFSLCVSWHNDPEVELYSDSGVSSFSRLAQDLSGKWSKYSSIKEAFLAQNDAGDESTNLMDRLSGEDSIVLPSSGEFKVVAKQFKVNSKWGARNSILALDGVYGKVRVYLNGINHVNVIGEFDGYGETHNLEIQPSRFDYGKTNTLFIETIRGGAANHQALESIFSPTAKITGKIILEAVTETSIDLEHTSVDFEPGKKQLLVNAMLWHHESLQNGPWVLEGKLIRDKTVVAQCLLPLASDGSYRQKAGLVFDLPEVSLWSPLQPELYELDLTVSNAMGDQDSIQFPVGLRTAEEKNGKILLNGSLWNVQGIALTPGQESELRHSKGQKAWLAEQKKNGFNMIYFVDQFPDESWLSSADQIGMGIWAELPAGRIFSKQELEQESLEIFVGRARQHPSLLAWTIIKGLDGTEEEKDGINERKQLVEPAPVFALDFRAGGMRQEGIETVNAGNQTLSGAWGSIAPVKEADQKNHWPQERLTAIIWALISIVVAFQGLRSVNWRYKELDNGNPKRKLRRAFFWSAIGFICRMFTLAAVMTDLIFRIPQPLNFWLQEEFTFIGALQSQQPLLLILTTGLLLALCRLLQVGVAAPAFPGSPEALSLTCWLERRYVWFPLVAVLWVLLFWNLPIYVPAAVYVLLTVIAFPIRFRDCRRIGAKYRCLFLVPLLGILLAIFGAAWNYSDFLYLYRIFMG</sequence>
<dbReference type="SUPFAM" id="SSF51445">
    <property type="entry name" value="(Trans)glycosidases"/>
    <property type="match status" value="1"/>
</dbReference>
<dbReference type="InterPro" id="IPR036156">
    <property type="entry name" value="Beta-gal/glucu_dom_sf"/>
</dbReference>
<dbReference type="InterPro" id="IPR006102">
    <property type="entry name" value="Ig-like_GH2"/>
</dbReference>
<accession>F0SZY7</accession>
<keyword evidence="2" id="KW-0812">Transmembrane</keyword>
<evidence type="ECO:0000256" key="1">
    <source>
        <dbReference type="ARBA" id="ARBA00007401"/>
    </source>
</evidence>
<dbReference type="EMBL" id="CP002547">
    <property type="protein sequence ID" value="ADY54998.1"/>
    <property type="molecule type" value="Genomic_DNA"/>
</dbReference>
<evidence type="ECO:0000313" key="5">
    <source>
        <dbReference type="Proteomes" id="UP000007488"/>
    </source>
</evidence>
<dbReference type="RefSeq" id="WP_013623869.1">
    <property type="nucleotide sequence ID" value="NC_015172.1"/>
</dbReference>
<dbReference type="InterPro" id="IPR051913">
    <property type="entry name" value="GH2_Domain-Containing"/>
</dbReference>
<dbReference type="HOGENOM" id="CLU_382989_0_0_9"/>
<keyword evidence="5" id="KW-1185">Reference proteome</keyword>
<dbReference type="KEGG" id="sgy:Sgly_0636"/>
<feature type="transmembrane region" description="Helical" evidence="2">
    <location>
        <begin position="494"/>
        <end position="512"/>
    </location>
</feature>
<feature type="domain" description="Glycoside hydrolase family 2 immunoglobulin-like beta-sandwich" evidence="3">
    <location>
        <begin position="262"/>
        <end position="307"/>
    </location>
</feature>
<dbReference type="STRING" id="645991.Sgly_0636"/>
<dbReference type="Pfam" id="PF00703">
    <property type="entry name" value="Glyco_hydro_2"/>
    <property type="match status" value="1"/>
</dbReference>
<comment type="similarity">
    <text evidence="1">Belongs to the glycosyl hydrolase 2 family.</text>
</comment>
<organism evidence="4 5">
    <name type="scientific">Syntrophobotulus glycolicus (strain DSM 8271 / FlGlyR)</name>
    <dbReference type="NCBI Taxonomy" id="645991"/>
    <lineage>
        <taxon>Bacteria</taxon>
        <taxon>Bacillati</taxon>
        <taxon>Bacillota</taxon>
        <taxon>Clostridia</taxon>
        <taxon>Eubacteriales</taxon>
        <taxon>Desulfitobacteriaceae</taxon>
        <taxon>Syntrophobotulus</taxon>
    </lineage>
</organism>